<organism evidence="2 3">
    <name type="scientific">Glossina austeni</name>
    <name type="common">Savannah tsetse fly</name>
    <dbReference type="NCBI Taxonomy" id="7395"/>
    <lineage>
        <taxon>Eukaryota</taxon>
        <taxon>Metazoa</taxon>
        <taxon>Ecdysozoa</taxon>
        <taxon>Arthropoda</taxon>
        <taxon>Hexapoda</taxon>
        <taxon>Insecta</taxon>
        <taxon>Pterygota</taxon>
        <taxon>Neoptera</taxon>
        <taxon>Endopterygota</taxon>
        <taxon>Diptera</taxon>
        <taxon>Brachycera</taxon>
        <taxon>Muscomorpha</taxon>
        <taxon>Hippoboscoidea</taxon>
        <taxon>Glossinidae</taxon>
        <taxon>Glossina</taxon>
    </lineage>
</organism>
<feature type="compositionally biased region" description="Gly residues" evidence="1">
    <location>
        <begin position="142"/>
        <end position="167"/>
    </location>
</feature>
<proteinExistence type="predicted"/>
<dbReference type="EnsemblMetazoa" id="GAUT048090-RA">
    <property type="protein sequence ID" value="GAUT048090-PA"/>
    <property type="gene ID" value="GAUT048090"/>
</dbReference>
<evidence type="ECO:0000256" key="1">
    <source>
        <dbReference type="SAM" id="MobiDB-lite"/>
    </source>
</evidence>
<reference evidence="2" key="1">
    <citation type="submission" date="2020-05" db="UniProtKB">
        <authorList>
            <consortium name="EnsemblMetazoa"/>
        </authorList>
    </citation>
    <scope>IDENTIFICATION</scope>
    <source>
        <strain evidence="2">TTRI</strain>
    </source>
</reference>
<name>A0A1A9VUI8_GLOAU</name>
<dbReference type="VEuPathDB" id="VectorBase:GAUT048090"/>
<dbReference type="AlphaFoldDB" id="A0A1A9VUI8"/>
<keyword evidence="3" id="KW-1185">Reference proteome</keyword>
<sequence length="167" mass="17262">MRGDEHIVMEYGTNWIQLLIKLLYPHFWLPCYSTQCIIRSDVWSNLAVAMHVFAVKHLQSNDAIAIRYHGDLGQRILTTLAYLSRIEYEACDLTANESNNIFKIVMCCHNSHKVATDGGNSSGNGSSGAGGDGSDVGDGDGDGGGGGSGGGGGGRGGGGGDGGGGIV</sequence>
<accession>A0A1A9VUI8</accession>
<feature type="compositionally biased region" description="Gly residues" evidence="1">
    <location>
        <begin position="120"/>
        <end position="134"/>
    </location>
</feature>
<feature type="region of interest" description="Disordered" evidence="1">
    <location>
        <begin position="118"/>
        <end position="167"/>
    </location>
</feature>
<evidence type="ECO:0000313" key="3">
    <source>
        <dbReference type="Proteomes" id="UP000078200"/>
    </source>
</evidence>
<protein>
    <submittedName>
        <fullName evidence="2">Uncharacterized protein</fullName>
    </submittedName>
</protein>
<evidence type="ECO:0000313" key="2">
    <source>
        <dbReference type="EnsemblMetazoa" id="GAUT048090-PA"/>
    </source>
</evidence>
<dbReference type="Proteomes" id="UP000078200">
    <property type="component" value="Unassembled WGS sequence"/>
</dbReference>